<evidence type="ECO:0000313" key="3">
    <source>
        <dbReference type="EMBL" id="MBV7391843.1"/>
    </source>
</evidence>
<dbReference type="Proteomes" id="UP000774130">
    <property type="component" value="Unassembled WGS sequence"/>
</dbReference>
<feature type="domain" description="Replication initiator A N-terminal" evidence="2">
    <location>
        <begin position="26"/>
        <end position="86"/>
    </location>
</feature>
<evidence type="ECO:0000259" key="2">
    <source>
        <dbReference type="Pfam" id="PF06970"/>
    </source>
</evidence>
<feature type="region of interest" description="Disordered" evidence="1">
    <location>
        <begin position="172"/>
        <end position="200"/>
    </location>
</feature>
<dbReference type="Pfam" id="PF06970">
    <property type="entry name" value="RepA_N"/>
    <property type="match status" value="1"/>
</dbReference>
<dbReference type="InterPro" id="IPR010724">
    <property type="entry name" value="RepA_N"/>
</dbReference>
<proteinExistence type="predicted"/>
<dbReference type="RefSeq" id="WP_218327053.1">
    <property type="nucleotide sequence ID" value="NZ_JAHUZB010000006.1"/>
</dbReference>
<dbReference type="EMBL" id="JAHUZB010000006">
    <property type="protein sequence ID" value="MBV7391843.1"/>
    <property type="molecule type" value="Genomic_DNA"/>
</dbReference>
<evidence type="ECO:0000256" key="1">
    <source>
        <dbReference type="SAM" id="MobiDB-lite"/>
    </source>
</evidence>
<sequence length="404" mass="47843">MARKTVRDGELQNFTPFFNEFQREVSKYFELPLEAKYAYMLMNNRENLSYKNSLYNEKGEVYIHFTNGSLSSQLGVKETRCRSLKKLLLDNQLIEEEAVPGKPSRIFINQFDIYEVDYLWERLTPVDGRDKWVERSLEGLIEGTDYTTMYDFIEYDNRTIKVKFFVAMDTDNEHSIPPRKTSPSSDEGVPPRDTNPNKNLLKNKTLEQPIKATTNATEFQQVLSEQKLPFSFVEGYNRLFLTEETVRLLSLFGDFKVTKRFLDIIFETKKKVENFKDKVYRDKGIYNTLPIYGEIWDQEIEKKVKWLIFKKKEYETKDNPIKNLESYWYRTMEIFWQNVIIMEREEGFMRLDIAATNGELEIRDSVGEIEKMMKLEPVSATEKKMRLFEMIYNSHACVADPLTT</sequence>
<name>A0ABS6TG41_9ENTE</name>
<reference evidence="3 4" key="1">
    <citation type="submission" date="2021-06" db="EMBL/GenBank/DDBJ databases">
        <title>Enterococcus alishanensis sp. nov., a novel lactic acid bacterium isolated from fresh coffee beans.</title>
        <authorList>
            <person name="Chen Y.-S."/>
        </authorList>
    </citation>
    <scope>NUCLEOTIDE SEQUENCE [LARGE SCALE GENOMIC DNA]</scope>
    <source>
        <strain evidence="3 4">ALS3</strain>
    </source>
</reference>
<keyword evidence="4" id="KW-1185">Reference proteome</keyword>
<evidence type="ECO:0000313" key="4">
    <source>
        <dbReference type="Proteomes" id="UP000774130"/>
    </source>
</evidence>
<comment type="caution">
    <text evidence="3">The sequence shown here is derived from an EMBL/GenBank/DDBJ whole genome shotgun (WGS) entry which is preliminary data.</text>
</comment>
<organism evidence="3 4">
    <name type="scientific">Enterococcus alishanensis</name>
    <dbReference type="NCBI Taxonomy" id="1303817"/>
    <lineage>
        <taxon>Bacteria</taxon>
        <taxon>Bacillati</taxon>
        <taxon>Bacillota</taxon>
        <taxon>Bacilli</taxon>
        <taxon>Lactobacillales</taxon>
        <taxon>Enterococcaceae</taxon>
        <taxon>Enterococcus</taxon>
    </lineage>
</organism>
<protein>
    <submittedName>
        <fullName evidence="3">Replication initiator protein A</fullName>
    </submittedName>
</protein>
<accession>A0ABS6TG41</accession>
<gene>
    <name evidence="3" type="ORF">KUA55_14235</name>
</gene>